<keyword evidence="1" id="KW-0547">Nucleotide-binding</keyword>
<dbReference type="SMART" id="SM00666">
    <property type="entry name" value="PB1"/>
    <property type="match status" value="1"/>
</dbReference>
<dbReference type="InterPro" id="IPR053198">
    <property type="entry name" value="Gynoecium_Dev_Regulator"/>
</dbReference>
<dbReference type="InterPro" id="IPR017441">
    <property type="entry name" value="Protein_kinase_ATP_BS"/>
</dbReference>
<dbReference type="STRING" id="2711.A0A067D5T0"/>
<dbReference type="Proteomes" id="UP000027120">
    <property type="component" value="Unassembled WGS sequence"/>
</dbReference>
<dbReference type="PROSITE" id="PS00107">
    <property type="entry name" value="PROTEIN_KINASE_ATP"/>
    <property type="match status" value="1"/>
</dbReference>
<dbReference type="SMR" id="A0A067D5T0"/>
<feature type="region of interest" description="Disordered" evidence="2">
    <location>
        <begin position="560"/>
        <end position="602"/>
    </location>
</feature>
<dbReference type="PANTHER" id="PTHR31066">
    <property type="entry name" value="OS05G0427100 PROTEIN-RELATED"/>
    <property type="match status" value="1"/>
</dbReference>
<protein>
    <recommendedName>
        <fullName evidence="3">Protein kinase domain-containing protein</fullName>
    </recommendedName>
</protein>
<dbReference type="Pfam" id="PF00564">
    <property type="entry name" value="PB1"/>
    <property type="match status" value="1"/>
</dbReference>
<feature type="domain" description="Protein kinase" evidence="3">
    <location>
        <begin position="631"/>
        <end position="683"/>
    </location>
</feature>
<proteinExistence type="predicted"/>
<dbReference type="AlphaFoldDB" id="A0A067D5T0"/>
<evidence type="ECO:0000313" key="4">
    <source>
        <dbReference type="EMBL" id="KDO38334.1"/>
    </source>
</evidence>
<feature type="compositionally biased region" description="Polar residues" evidence="2">
    <location>
        <begin position="480"/>
        <end position="496"/>
    </location>
</feature>
<dbReference type="PANTHER" id="PTHR31066:SF97">
    <property type="entry name" value="OS03G0401100 PROTEIN"/>
    <property type="match status" value="1"/>
</dbReference>
<dbReference type="InterPro" id="IPR011009">
    <property type="entry name" value="Kinase-like_dom_sf"/>
</dbReference>
<keyword evidence="1" id="KW-0067">ATP-binding</keyword>
<dbReference type="Gene3D" id="3.30.200.20">
    <property type="entry name" value="Phosphorylase Kinase, domain 1"/>
    <property type="match status" value="1"/>
</dbReference>
<evidence type="ECO:0000313" key="5">
    <source>
        <dbReference type="Proteomes" id="UP000027120"/>
    </source>
</evidence>
<reference evidence="4 5" key="1">
    <citation type="submission" date="2014-04" db="EMBL/GenBank/DDBJ databases">
        <authorList>
            <consortium name="International Citrus Genome Consortium"/>
            <person name="Gmitter F."/>
            <person name="Chen C."/>
            <person name="Farmerie W."/>
            <person name="Harkins T."/>
            <person name="Desany B."/>
            <person name="Mohiuddin M."/>
            <person name="Kodira C."/>
            <person name="Borodovsky M."/>
            <person name="Lomsadze A."/>
            <person name="Burns P."/>
            <person name="Jenkins J."/>
            <person name="Prochnik S."/>
            <person name="Shu S."/>
            <person name="Chapman J."/>
            <person name="Pitluck S."/>
            <person name="Schmutz J."/>
            <person name="Rokhsar D."/>
        </authorList>
    </citation>
    <scope>NUCLEOTIDE SEQUENCE</scope>
</reference>
<dbReference type="Gene3D" id="3.10.20.90">
    <property type="entry name" value="Phosphatidylinositol 3-kinase Catalytic Subunit, Chain A, domain 1"/>
    <property type="match status" value="1"/>
</dbReference>
<dbReference type="eggNOG" id="KOG0192">
    <property type="taxonomic scope" value="Eukaryota"/>
</dbReference>
<gene>
    <name evidence="4" type="ORF">CISIN_1g048266mg</name>
</gene>
<sequence>MTREDPSTSGQPLCSNRRNVVSSNRVDAERSVNNVCLRTGEEFSSEFLRDRVAVRRITVMNDGKYLQTIQAGVNINQNHQVVCGDLNGIVGLRRMDNKGNANASDFAGTFGYAVEAKKNNYPDNLSRCQLQYGAVGQNSVATELSGSPVYVVESPQSYHPCGPGYAESPFTRKMKFLCSFGGRIFPRPSNGKLRYVGGETRIISVRKSLTWEELMRKTSAICNQPHTIKYQLPGEDLDALISVCPDEDLHHMIEEYQELERIGGSQRLRIFLVSLGEPDSPNSLGGKTTQQTDADNQYVSAVNGMLDAIPQRSSSGQTLASHTTQMGRDSPTFAYISEIKDHSPNSSNLGGMFSNNANRLPPIRVAGKSLIPSVPVTTFSSQRIDPFNSNAHFYVDWPCDGNGNDNPCVMDKFLCDHVNSLSFIIEHLYGYQLDITTMPEFQVKNSNATKDEKCALTEISQPVSPGSSVKLSSKDEKSTMTEISQPKLTSTASSRQATINDEDPRIYYTYGAEMIFIRRSNEGQNPRIAVRAQVVQSENDYEHNVLIVEDLTDSIPPGIPSSSSVVPFEQDDVSDDYPSPMVTETESAHSDSGLEDVRGDGRDVDESISDATMAEMEAGIYGLKIIKDGDLEELEELGSGTFGTVYRGKWRGTDIAIKRIKKSCFLGRSSEQERLLWKIRNKL</sequence>
<name>A0A067D5T0_CITSI</name>
<dbReference type="SUPFAM" id="SSF56112">
    <property type="entry name" value="Protein kinase-like (PK-like)"/>
    <property type="match status" value="1"/>
</dbReference>
<evidence type="ECO:0000256" key="1">
    <source>
        <dbReference type="PROSITE-ProRule" id="PRU10141"/>
    </source>
</evidence>
<accession>A0A067D5T0</accession>
<dbReference type="GO" id="GO:0005524">
    <property type="term" value="F:ATP binding"/>
    <property type="evidence" value="ECO:0007669"/>
    <property type="project" value="UniProtKB-UniRule"/>
</dbReference>
<evidence type="ECO:0000259" key="3">
    <source>
        <dbReference type="PROSITE" id="PS50011"/>
    </source>
</evidence>
<dbReference type="SUPFAM" id="SSF54277">
    <property type="entry name" value="CAD &amp; PB1 domains"/>
    <property type="match status" value="1"/>
</dbReference>
<dbReference type="GO" id="GO:0004672">
    <property type="term" value="F:protein kinase activity"/>
    <property type="evidence" value="ECO:0007669"/>
    <property type="project" value="InterPro"/>
</dbReference>
<keyword evidence="5" id="KW-1185">Reference proteome</keyword>
<organism evidence="4 5">
    <name type="scientific">Citrus sinensis</name>
    <name type="common">Sweet orange</name>
    <name type="synonym">Citrus aurantium var. sinensis</name>
    <dbReference type="NCBI Taxonomy" id="2711"/>
    <lineage>
        <taxon>Eukaryota</taxon>
        <taxon>Viridiplantae</taxon>
        <taxon>Streptophyta</taxon>
        <taxon>Embryophyta</taxon>
        <taxon>Tracheophyta</taxon>
        <taxon>Spermatophyta</taxon>
        <taxon>Magnoliopsida</taxon>
        <taxon>eudicotyledons</taxon>
        <taxon>Gunneridae</taxon>
        <taxon>Pentapetalae</taxon>
        <taxon>rosids</taxon>
        <taxon>malvids</taxon>
        <taxon>Sapindales</taxon>
        <taxon>Rutaceae</taxon>
        <taxon>Aurantioideae</taxon>
        <taxon>Citrus</taxon>
    </lineage>
</organism>
<feature type="region of interest" description="Disordered" evidence="2">
    <location>
        <begin position="463"/>
        <end position="496"/>
    </location>
</feature>
<dbReference type="InterPro" id="IPR000719">
    <property type="entry name" value="Prot_kinase_dom"/>
</dbReference>
<dbReference type="EMBL" id="KK788249">
    <property type="protein sequence ID" value="KDO38334.1"/>
    <property type="molecule type" value="Genomic_DNA"/>
</dbReference>
<dbReference type="FunFam" id="3.10.20.90:FF:000058">
    <property type="entry name" value="Octicosapeptide/phox/Bem1p domain kinase superfamily protein"/>
    <property type="match status" value="1"/>
</dbReference>
<dbReference type="CDD" id="cd06410">
    <property type="entry name" value="PB1_UP2"/>
    <property type="match status" value="1"/>
</dbReference>
<dbReference type="InterPro" id="IPR000270">
    <property type="entry name" value="PB1_dom"/>
</dbReference>
<feature type="binding site" evidence="1">
    <location>
        <position position="662"/>
    </location>
    <ligand>
        <name>ATP</name>
        <dbReference type="ChEBI" id="CHEBI:30616"/>
    </ligand>
</feature>
<dbReference type="PROSITE" id="PS50011">
    <property type="entry name" value="PROTEIN_KINASE_DOM"/>
    <property type="match status" value="1"/>
</dbReference>
<evidence type="ECO:0000256" key="2">
    <source>
        <dbReference type="SAM" id="MobiDB-lite"/>
    </source>
</evidence>